<feature type="region of interest" description="Disordered" evidence="1">
    <location>
        <begin position="61"/>
        <end position="84"/>
    </location>
</feature>
<dbReference type="OrthoDB" id="5204810at2759"/>
<accession>M1W0E9</accession>
<protein>
    <submittedName>
        <fullName evidence="2">Uncharacterized protein</fullName>
    </submittedName>
</protein>
<dbReference type="HOGENOM" id="CLU_1669214_0_0_1"/>
<feature type="compositionally biased region" description="Basic and acidic residues" evidence="1">
    <location>
        <begin position="148"/>
        <end position="158"/>
    </location>
</feature>
<reference evidence="2 3" key="1">
    <citation type="journal article" date="2013" name="PLoS Genet.">
        <title>Plant-symbiotic fungi as chemical engineers: Multi-genome analysis of the Clavicipitaceae reveals dynamics of alkaloid loci.</title>
        <authorList>
            <person name="Schardl C.L."/>
            <person name="Young C.A."/>
            <person name="Hesse U."/>
            <person name="Amyotte S.G."/>
            <person name="Andreeva K."/>
            <person name="Calie P.J."/>
            <person name="Fleetwood D.J."/>
            <person name="Haws D.C."/>
            <person name="Moore N."/>
            <person name="Oeser B."/>
            <person name="Panaccione D.G."/>
            <person name="Schweri K.K."/>
            <person name="Voisey C.R."/>
            <person name="Farman M.L."/>
            <person name="Jaromczyk J.W."/>
            <person name="Roe B.A."/>
            <person name="O'Sullivan D.M."/>
            <person name="Scott B."/>
            <person name="Tudzynski P."/>
            <person name="An Z."/>
            <person name="Arnaoudova E.G."/>
            <person name="Bullock C.T."/>
            <person name="Charlton N.D."/>
            <person name="Chen L."/>
            <person name="Cox M."/>
            <person name="Dinkins R.D."/>
            <person name="Florea S."/>
            <person name="Glenn A.E."/>
            <person name="Gordon A."/>
            <person name="Gueldener U."/>
            <person name="Harris D.R."/>
            <person name="Hollin W."/>
            <person name="Jaromczyk J."/>
            <person name="Johnson R.D."/>
            <person name="Khan A.K."/>
            <person name="Leistner E."/>
            <person name="Leuchtmann A."/>
            <person name="Li C."/>
            <person name="Liu J."/>
            <person name="Liu J."/>
            <person name="Liu M."/>
            <person name="Mace W."/>
            <person name="Machado C."/>
            <person name="Nagabhyru P."/>
            <person name="Pan J."/>
            <person name="Schmid J."/>
            <person name="Sugawara K."/>
            <person name="Steiner U."/>
            <person name="Takach J.E."/>
            <person name="Tanaka E."/>
            <person name="Webb J.S."/>
            <person name="Wilson E.V."/>
            <person name="Wiseman J.L."/>
            <person name="Yoshida R."/>
            <person name="Zeng Z."/>
        </authorList>
    </citation>
    <scope>NUCLEOTIDE SEQUENCE [LARGE SCALE GENOMIC DNA]</scope>
    <source>
        <strain evidence="2 3">20.1</strain>
    </source>
</reference>
<dbReference type="eggNOG" id="ENOG502RHRP">
    <property type="taxonomic scope" value="Eukaryota"/>
</dbReference>
<gene>
    <name evidence="2" type="ORF">CPUR_03024</name>
</gene>
<organism evidence="2 3">
    <name type="scientific">Claviceps purpurea (strain 20.1)</name>
    <name type="common">Ergot fungus</name>
    <name type="synonym">Sphacelia segetum</name>
    <dbReference type="NCBI Taxonomy" id="1111077"/>
    <lineage>
        <taxon>Eukaryota</taxon>
        <taxon>Fungi</taxon>
        <taxon>Dikarya</taxon>
        <taxon>Ascomycota</taxon>
        <taxon>Pezizomycotina</taxon>
        <taxon>Sordariomycetes</taxon>
        <taxon>Hypocreomycetidae</taxon>
        <taxon>Hypocreales</taxon>
        <taxon>Clavicipitaceae</taxon>
        <taxon>Claviceps</taxon>
    </lineage>
</organism>
<keyword evidence="3" id="KW-1185">Reference proteome</keyword>
<comment type="caution">
    <text evidence="2">The sequence shown here is derived from an EMBL/GenBank/DDBJ whole genome shotgun (WGS) entry which is preliminary data.</text>
</comment>
<dbReference type="AlphaFoldDB" id="M1W0E9"/>
<feature type="region of interest" description="Disordered" evidence="1">
    <location>
        <begin position="119"/>
        <end position="158"/>
    </location>
</feature>
<dbReference type="EMBL" id="CAGA01000013">
    <property type="protein sequence ID" value="CCE29331.1"/>
    <property type="molecule type" value="Genomic_DNA"/>
</dbReference>
<evidence type="ECO:0000313" key="3">
    <source>
        <dbReference type="Proteomes" id="UP000016801"/>
    </source>
</evidence>
<proteinExistence type="predicted"/>
<sequence>MSSPSGPPVMGSNQSNAKHRNLQMGLTFLDVIMEIMDGKYWCGITEFPYGPISHANTFESRHIRSTRPEQETIGTSKSPTADMPQIVAPLAISPPRNNSRLFTSQDLFSSLTANLRHKDNRPSTLLRHMPEDDYSVPAPPPPSPVSFRADKWHVPTRH</sequence>
<dbReference type="Proteomes" id="UP000016801">
    <property type="component" value="Unassembled WGS sequence"/>
</dbReference>
<name>M1W0E9_CLAP2</name>
<dbReference type="VEuPathDB" id="FungiDB:CPUR_03024"/>
<evidence type="ECO:0000313" key="2">
    <source>
        <dbReference type="EMBL" id="CCE29331.1"/>
    </source>
</evidence>
<evidence type="ECO:0000256" key="1">
    <source>
        <dbReference type="SAM" id="MobiDB-lite"/>
    </source>
</evidence>
<feature type="compositionally biased region" description="Basic and acidic residues" evidence="1">
    <location>
        <begin position="61"/>
        <end position="70"/>
    </location>
</feature>